<dbReference type="InterPro" id="IPR000719">
    <property type="entry name" value="Prot_kinase_dom"/>
</dbReference>
<dbReference type="Pfam" id="PF00069">
    <property type="entry name" value="Pkinase"/>
    <property type="match status" value="1"/>
</dbReference>
<dbReference type="SUPFAM" id="SSF56112">
    <property type="entry name" value="Protein kinase-like (PK-like)"/>
    <property type="match status" value="1"/>
</dbReference>
<keyword evidence="3" id="KW-0808">Transferase</keyword>
<evidence type="ECO:0000256" key="4">
    <source>
        <dbReference type="ARBA" id="ARBA00022741"/>
    </source>
</evidence>
<dbReference type="PANTHER" id="PTHR24355">
    <property type="entry name" value="G PROTEIN-COUPLED RECEPTOR KINASE/RIBOSOMAL PROTEIN S6 KINASE"/>
    <property type="match status" value="1"/>
</dbReference>
<proteinExistence type="inferred from homology"/>
<name>A0A507EDW7_9FUNG</name>
<dbReference type="FunFam" id="3.30.200.20:FF:000354">
    <property type="entry name" value="AGC/YANK protein kinase"/>
    <property type="match status" value="1"/>
</dbReference>
<keyword evidence="6 7" id="KW-0067">ATP-binding</keyword>
<dbReference type="PROSITE" id="PS51285">
    <property type="entry name" value="AGC_KINASE_CTER"/>
    <property type="match status" value="1"/>
</dbReference>
<dbReference type="PANTHER" id="PTHR24355:SF30">
    <property type="entry name" value="SERINE_THREONINE-PROTEIN KINASE 32B ISOFORM X1"/>
    <property type="match status" value="1"/>
</dbReference>
<dbReference type="PROSITE" id="PS00108">
    <property type="entry name" value="PROTEIN_KINASE_ST"/>
    <property type="match status" value="1"/>
</dbReference>
<dbReference type="FunFam" id="1.10.510.10:FF:000048">
    <property type="entry name" value="Protein kinase C"/>
    <property type="match status" value="1"/>
</dbReference>
<gene>
    <name evidence="12" type="ORF">CcCBS67573_g08918</name>
</gene>
<dbReference type="Gene3D" id="1.10.510.10">
    <property type="entry name" value="Transferase(Phosphotransferase) domain 1"/>
    <property type="match status" value="1"/>
</dbReference>
<evidence type="ECO:0000256" key="2">
    <source>
        <dbReference type="ARBA" id="ARBA00022553"/>
    </source>
</evidence>
<feature type="region of interest" description="Disordered" evidence="9">
    <location>
        <begin position="426"/>
        <end position="451"/>
    </location>
</feature>
<dbReference type="GO" id="GO:0005524">
    <property type="term" value="F:ATP binding"/>
    <property type="evidence" value="ECO:0007669"/>
    <property type="project" value="UniProtKB-UniRule"/>
</dbReference>
<evidence type="ECO:0000313" key="12">
    <source>
        <dbReference type="EMBL" id="TPX61557.1"/>
    </source>
</evidence>
<dbReference type="SMART" id="SM00220">
    <property type="entry name" value="S_TKc"/>
    <property type="match status" value="1"/>
</dbReference>
<dbReference type="InterPro" id="IPR017441">
    <property type="entry name" value="Protein_kinase_ATP_BS"/>
</dbReference>
<dbReference type="GO" id="GO:0004703">
    <property type="term" value="F:G protein-coupled receptor kinase activity"/>
    <property type="evidence" value="ECO:0007669"/>
    <property type="project" value="TreeGrafter"/>
</dbReference>
<dbReference type="EMBL" id="QEAP01000663">
    <property type="protein sequence ID" value="TPX61557.1"/>
    <property type="molecule type" value="Genomic_DNA"/>
</dbReference>
<evidence type="ECO:0000256" key="5">
    <source>
        <dbReference type="ARBA" id="ARBA00022777"/>
    </source>
</evidence>
<dbReference type="GO" id="GO:0007186">
    <property type="term" value="P:G protein-coupled receptor signaling pathway"/>
    <property type="evidence" value="ECO:0007669"/>
    <property type="project" value="TreeGrafter"/>
</dbReference>
<evidence type="ECO:0000256" key="1">
    <source>
        <dbReference type="ARBA" id="ARBA00022527"/>
    </source>
</evidence>
<evidence type="ECO:0000256" key="6">
    <source>
        <dbReference type="ARBA" id="ARBA00022840"/>
    </source>
</evidence>
<keyword evidence="5" id="KW-0418">Kinase</keyword>
<evidence type="ECO:0000259" key="11">
    <source>
        <dbReference type="PROSITE" id="PS51285"/>
    </source>
</evidence>
<accession>A0A507EDW7</accession>
<feature type="domain" description="Protein kinase" evidence="10">
    <location>
        <begin position="22"/>
        <end position="277"/>
    </location>
</feature>
<keyword evidence="13" id="KW-1185">Reference proteome</keyword>
<dbReference type="InterPro" id="IPR011009">
    <property type="entry name" value="Kinase-like_dom_sf"/>
</dbReference>
<dbReference type="PROSITE" id="PS50011">
    <property type="entry name" value="PROTEIN_KINASE_DOM"/>
    <property type="match status" value="1"/>
</dbReference>
<dbReference type="InterPro" id="IPR008271">
    <property type="entry name" value="Ser/Thr_kinase_AS"/>
</dbReference>
<protein>
    <recommendedName>
        <fullName evidence="14">Protein kinase domain-containing protein</fullName>
    </recommendedName>
</protein>
<dbReference type="STRING" id="246404.A0A507EDW7"/>
<dbReference type="GO" id="GO:0009966">
    <property type="term" value="P:regulation of signal transduction"/>
    <property type="evidence" value="ECO:0007669"/>
    <property type="project" value="TreeGrafter"/>
</dbReference>
<comment type="similarity">
    <text evidence="8">Belongs to the protein kinase superfamily.</text>
</comment>
<organism evidence="12 13">
    <name type="scientific">Chytriomyces confervae</name>
    <dbReference type="NCBI Taxonomy" id="246404"/>
    <lineage>
        <taxon>Eukaryota</taxon>
        <taxon>Fungi</taxon>
        <taxon>Fungi incertae sedis</taxon>
        <taxon>Chytridiomycota</taxon>
        <taxon>Chytridiomycota incertae sedis</taxon>
        <taxon>Chytridiomycetes</taxon>
        <taxon>Chytridiales</taxon>
        <taxon>Chytriomycetaceae</taxon>
        <taxon>Chytriomyces</taxon>
    </lineage>
</organism>
<evidence type="ECO:0000259" key="10">
    <source>
        <dbReference type="PROSITE" id="PS50011"/>
    </source>
</evidence>
<feature type="domain" description="AGC-kinase C-terminal" evidence="11">
    <location>
        <begin position="278"/>
        <end position="364"/>
    </location>
</feature>
<dbReference type="AlphaFoldDB" id="A0A507EDW7"/>
<keyword evidence="2" id="KW-0597">Phosphoprotein</keyword>
<dbReference type="Proteomes" id="UP000320333">
    <property type="component" value="Unassembled WGS sequence"/>
</dbReference>
<dbReference type="InterPro" id="IPR000961">
    <property type="entry name" value="AGC-kinase_C"/>
</dbReference>
<evidence type="ECO:0000256" key="3">
    <source>
        <dbReference type="ARBA" id="ARBA00022679"/>
    </source>
</evidence>
<evidence type="ECO:0008006" key="14">
    <source>
        <dbReference type="Google" id="ProtNLM"/>
    </source>
</evidence>
<sequence length="451" mass="51141">MGLACCKPEAIDFTQDVELKHFELQTAIGKGAFGKVKLVQHKNTKEKYALKYIDKKMCVEMKAVDCIIQERFLLEDVHSTFICNLRYAFQDDENMFMVIDLALGGDLRYLLNTKGPLSEDLVRFYMAESSLGIKYLHSQSIVHRDLKPDNILISEKGHVLLTDFNIATRFKADKPMKSEAGSPAYMAPEMFFRKGYNCTIDWWSLGVIQYELLLGKRPFESNSSDGLKKAIMNDEITFKGNREISADTQDVIKAFLCRDPTKRLGSRDNKVREHPYFKVLDWTKLPKLEVTPPFIPDTKNINCDFTHELEEILVNDNPLVAKARKPGEKKYAHLGEEIAKEYEKMETQFLNYDFTKPGQRKEEKEAIKRSNRNLHEEEGQQDSSILASPSPLVATTLLHNGKSELPDTPENAVAPDAGVVEDVVHDAAPKVEGNDATPMVQKEEDAATSVE</sequence>
<dbReference type="GO" id="GO:0001664">
    <property type="term" value="F:G protein-coupled receptor binding"/>
    <property type="evidence" value="ECO:0007669"/>
    <property type="project" value="TreeGrafter"/>
</dbReference>
<comment type="caution">
    <text evidence="12">The sequence shown here is derived from an EMBL/GenBank/DDBJ whole genome shotgun (WGS) entry which is preliminary data.</text>
</comment>
<dbReference type="PROSITE" id="PS00107">
    <property type="entry name" value="PROTEIN_KINASE_ATP"/>
    <property type="match status" value="1"/>
</dbReference>
<evidence type="ECO:0000256" key="9">
    <source>
        <dbReference type="SAM" id="MobiDB-lite"/>
    </source>
</evidence>
<dbReference type="Gene3D" id="3.30.200.20">
    <property type="entry name" value="Phosphorylase Kinase, domain 1"/>
    <property type="match status" value="1"/>
</dbReference>
<evidence type="ECO:0000256" key="8">
    <source>
        <dbReference type="RuleBase" id="RU000304"/>
    </source>
</evidence>
<feature type="binding site" evidence="7">
    <location>
        <position position="51"/>
    </location>
    <ligand>
        <name>ATP</name>
        <dbReference type="ChEBI" id="CHEBI:30616"/>
    </ligand>
</feature>
<reference evidence="12 13" key="1">
    <citation type="journal article" date="2019" name="Sci. Rep.">
        <title>Comparative genomics of chytrid fungi reveal insights into the obligate biotrophic and pathogenic lifestyle of Synchytrium endobioticum.</title>
        <authorList>
            <person name="van de Vossenberg B.T.L.H."/>
            <person name="Warris S."/>
            <person name="Nguyen H.D.T."/>
            <person name="van Gent-Pelzer M.P.E."/>
            <person name="Joly D.L."/>
            <person name="van de Geest H.C."/>
            <person name="Bonants P.J.M."/>
            <person name="Smith D.S."/>
            <person name="Levesque C.A."/>
            <person name="van der Lee T.A.J."/>
        </authorList>
    </citation>
    <scope>NUCLEOTIDE SEQUENCE [LARGE SCALE GENOMIC DNA]</scope>
    <source>
        <strain evidence="12 13">CBS 675.73</strain>
    </source>
</reference>
<evidence type="ECO:0000256" key="7">
    <source>
        <dbReference type="PROSITE-ProRule" id="PRU10141"/>
    </source>
</evidence>
<keyword evidence="1 8" id="KW-0723">Serine/threonine-protein kinase</keyword>
<dbReference type="OrthoDB" id="354826at2759"/>
<keyword evidence="4 7" id="KW-0547">Nucleotide-binding</keyword>
<evidence type="ECO:0000313" key="13">
    <source>
        <dbReference type="Proteomes" id="UP000320333"/>
    </source>
</evidence>